<dbReference type="GO" id="GO:0005026">
    <property type="term" value="F:transforming growth factor beta receptor activity, type II"/>
    <property type="evidence" value="ECO:0007669"/>
    <property type="project" value="InterPro"/>
</dbReference>
<comment type="cofactor">
    <cofactor evidence="1">
        <name>Mn(2+)</name>
        <dbReference type="ChEBI" id="CHEBI:29035"/>
    </cofactor>
</comment>
<feature type="chain" id="PRO_5025547795" description="TGF-beta receptor type-2" evidence="33">
    <location>
        <begin position="19"/>
        <end position="343"/>
    </location>
</feature>
<protein>
    <recommendedName>
        <fullName evidence="7">TGF-beta receptor type-2</fullName>
        <ecNumber evidence="6">2.7.11.30</ecNumber>
    </recommendedName>
    <alternativeName>
        <fullName evidence="28">TGF-beta type II receptor</fullName>
    </alternativeName>
    <alternativeName>
        <fullName evidence="29">Transforming growth factor-beta receptor type II</fullName>
    </alternativeName>
</protein>
<evidence type="ECO:0000259" key="34">
    <source>
        <dbReference type="PROSITE" id="PS50011"/>
    </source>
</evidence>
<keyword evidence="20" id="KW-0067">ATP-binding</keyword>
<reference evidence="35" key="1">
    <citation type="submission" date="2025-08" db="UniProtKB">
        <authorList>
            <consortium name="Ensembl"/>
        </authorList>
    </citation>
    <scope>IDENTIFICATION</scope>
</reference>
<evidence type="ECO:0000256" key="13">
    <source>
        <dbReference type="ARBA" id="ARBA00022692"/>
    </source>
</evidence>
<evidence type="ECO:0000256" key="8">
    <source>
        <dbReference type="ARBA" id="ARBA00022475"/>
    </source>
</evidence>
<keyword evidence="11" id="KW-0341">Growth regulation</keyword>
<evidence type="ECO:0000256" key="29">
    <source>
        <dbReference type="ARBA" id="ARBA00033122"/>
    </source>
</evidence>
<dbReference type="SUPFAM" id="SSF57302">
    <property type="entry name" value="Snake toxin-like"/>
    <property type="match status" value="1"/>
</dbReference>
<comment type="similarity">
    <text evidence="5">Belongs to the protein kinase superfamily. TKL Ser/Thr protein kinase family. TGFB receptor subfamily.</text>
</comment>
<dbReference type="AlphaFoldDB" id="A0A671QMX0"/>
<dbReference type="InterPro" id="IPR045860">
    <property type="entry name" value="Snake_toxin-like_sf"/>
</dbReference>
<evidence type="ECO:0000313" key="35">
    <source>
        <dbReference type="Ensembl" id="ENSSANP00000071470.1"/>
    </source>
</evidence>
<evidence type="ECO:0000256" key="21">
    <source>
        <dbReference type="ARBA" id="ARBA00022842"/>
    </source>
</evidence>
<dbReference type="GO" id="GO:0071363">
    <property type="term" value="P:cellular response to growth factor stimulus"/>
    <property type="evidence" value="ECO:0007669"/>
    <property type="project" value="TreeGrafter"/>
</dbReference>
<dbReference type="GO" id="GO:0030154">
    <property type="term" value="P:cell differentiation"/>
    <property type="evidence" value="ECO:0007669"/>
    <property type="project" value="UniProtKB-KW"/>
</dbReference>
<dbReference type="EC" id="2.7.11.30" evidence="6"/>
<evidence type="ECO:0000256" key="24">
    <source>
        <dbReference type="ARBA" id="ARBA00023157"/>
    </source>
</evidence>
<dbReference type="PANTHER" id="PTHR23255:SF55">
    <property type="entry name" value="TGF-BETA RECEPTOR TYPE-2"/>
    <property type="match status" value="1"/>
</dbReference>
<keyword evidence="25" id="KW-0675">Receptor</keyword>
<evidence type="ECO:0000256" key="18">
    <source>
        <dbReference type="ARBA" id="ARBA00022777"/>
    </source>
</evidence>
<reference evidence="35" key="2">
    <citation type="submission" date="2025-09" db="UniProtKB">
        <authorList>
            <consortium name="Ensembl"/>
        </authorList>
    </citation>
    <scope>IDENTIFICATION</scope>
</reference>
<evidence type="ECO:0000256" key="7">
    <source>
        <dbReference type="ARBA" id="ARBA00017567"/>
    </source>
</evidence>
<evidence type="ECO:0000256" key="3">
    <source>
        <dbReference type="ARBA" id="ARBA00004251"/>
    </source>
</evidence>
<feature type="signal peptide" evidence="33">
    <location>
        <begin position="1"/>
        <end position="18"/>
    </location>
</feature>
<keyword evidence="22 32" id="KW-1133">Transmembrane helix</keyword>
<evidence type="ECO:0000256" key="23">
    <source>
        <dbReference type="ARBA" id="ARBA00023136"/>
    </source>
</evidence>
<dbReference type="GO" id="GO:0006915">
    <property type="term" value="P:apoptotic process"/>
    <property type="evidence" value="ECO:0007669"/>
    <property type="project" value="UniProtKB-KW"/>
</dbReference>
<evidence type="ECO:0000256" key="19">
    <source>
        <dbReference type="ARBA" id="ARBA00022782"/>
    </source>
</evidence>
<evidence type="ECO:0000256" key="20">
    <source>
        <dbReference type="ARBA" id="ARBA00022840"/>
    </source>
</evidence>
<dbReference type="InterPro" id="IPR011009">
    <property type="entry name" value="Kinase-like_dom_sf"/>
</dbReference>
<evidence type="ECO:0000256" key="2">
    <source>
        <dbReference type="ARBA" id="ARBA00001946"/>
    </source>
</evidence>
<dbReference type="InterPro" id="IPR000333">
    <property type="entry name" value="TGFB_receptor"/>
</dbReference>
<evidence type="ECO:0000256" key="11">
    <source>
        <dbReference type="ARBA" id="ARBA00022604"/>
    </source>
</evidence>
<dbReference type="InterPro" id="IPR001245">
    <property type="entry name" value="Ser-Thr/Tyr_kinase_cat_dom"/>
</dbReference>
<keyword evidence="27" id="KW-0464">Manganese</keyword>
<dbReference type="InterPro" id="IPR015013">
    <property type="entry name" value="Transforming_GF_b_rcpt_2_ecto"/>
</dbReference>
<keyword evidence="26" id="KW-0325">Glycoprotein</keyword>
<evidence type="ECO:0000256" key="5">
    <source>
        <dbReference type="ARBA" id="ARBA00009605"/>
    </source>
</evidence>
<dbReference type="GO" id="GO:0005524">
    <property type="term" value="F:ATP binding"/>
    <property type="evidence" value="ECO:0007669"/>
    <property type="project" value="UniProtKB-KW"/>
</dbReference>
<comment type="catalytic activity">
    <reaction evidence="31">
        <text>L-threonyl-[receptor-protein] + ATP = O-phospho-L-threonyl-[receptor-protein] + ADP + H(+)</text>
        <dbReference type="Rhea" id="RHEA:44880"/>
        <dbReference type="Rhea" id="RHEA-COMP:11024"/>
        <dbReference type="Rhea" id="RHEA-COMP:11025"/>
        <dbReference type="ChEBI" id="CHEBI:15378"/>
        <dbReference type="ChEBI" id="CHEBI:30013"/>
        <dbReference type="ChEBI" id="CHEBI:30616"/>
        <dbReference type="ChEBI" id="CHEBI:61977"/>
        <dbReference type="ChEBI" id="CHEBI:456216"/>
        <dbReference type="EC" id="2.7.11.30"/>
    </reaction>
</comment>
<keyword evidence="21" id="KW-0460">Magnesium</keyword>
<evidence type="ECO:0000256" key="26">
    <source>
        <dbReference type="ARBA" id="ARBA00023180"/>
    </source>
</evidence>
<dbReference type="GO" id="GO:0043235">
    <property type="term" value="C:receptor complex"/>
    <property type="evidence" value="ECO:0007669"/>
    <property type="project" value="TreeGrafter"/>
</dbReference>
<keyword evidence="24" id="KW-1015">Disulfide bond</keyword>
<keyword evidence="18" id="KW-0418">Kinase</keyword>
<evidence type="ECO:0000256" key="27">
    <source>
        <dbReference type="ARBA" id="ARBA00023211"/>
    </source>
</evidence>
<dbReference type="SUPFAM" id="SSF56112">
    <property type="entry name" value="Protein kinase-like (PK-like)"/>
    <property type="match status" value="1"/>
</dbReference>
<dbReference type="GO" id="GO:0007507">
    <property type="term" value="P:heart development"/>
    <property type="evidence" value="ECO:0007669"/>
    <property type="project" value="TreeGrafter"/>
</dbReference>
<dbReference type="Proteomes" id="UP000472260">
    <property type="component" value="Unassembled WGS sequence"/>
</dbReference>
<comment type="cofactor">
    <cofactor evidence="2">
        <name>Mg(2+)</name>
        <dbReference type="ChEBI" id="CHEBI:18420"/>
    </cofactor>
</comment>
<feature type="domain" description="Protein kinase" evidence="34">
    <location>
        <begin position="1"/>
        <end position="318"/>
    </location>
</feature>
<evidence type="ECO:0000256" key="31">
    <source>
        <dbReference type="ARBA" id="ARBA00048773"/>
    </source>
</evidence>
<keyword evidence="15" id="KW-0479">Metal-binding</keyword>
<dbReference type="CDD" id="cd23538">
    <property type="entry name" value="TFP_LU_ECD_TGFR2"/>
    <property type="match status" value="1"/>
</dbReference>
<dbReference type="Pfam" id="PF07714">
    <property type="entry name" value="PK_Tyr_Ser-Thr"/>
    <property type="match status" value="1"/>
</dbReference>
<evidence type="ECO:0000256" key="4">
    <source>
        <dbReference type="ARBA" id="ARBA00004285"/>
    </source>
</evidence>
<gene>
    <name evidence="35" type="primary">LOC107668281</name>
</gene>
<dbReference type="Gene3D" id="1.10.510.10">
    <property type="entry name" value="Transferase(Phosphotransferase) domain 1"/>
    <property type="match status" value="1"/>
</dbReference>
<evidence type="ECO:0000256" key="16">
    <source>
        <dbReference type="ARBA" id="ARBA00022729"/>
    </source>
</evidence>
<organism evidence="35 36">
    <name type="scientific">Sinocyclocheilus anshuiensis</name>
    <dbReference type="NCBI Taxonomy" id="1608454"/>
    <lineage>
        <taxon>Eukaryota</taxon>
        <taxon>Metazoa</taxon>
        <taxon>Chordata</taxon>
        <taxon>Craniata</taxon>
        <taxon>Vertebrata</taxon>
        <taxon>Euteleostomi</taxon>
        <taxon>Actinopterygii</taxon>
        <taxon>Neopterygii</taxon>
        <taxon>Teleostei</taxon>
        <taxon>Ostariophysi</taxon>
        <taxon>Cypriniformes</taxon>
        <taxon>Cyprinidae</taxon>
        <taxon>Cyprininae</taxon>
        <taxon>Sinocyclocheilus</taxon>
    </lineage>
</organism>
<comment type="catalytic activity">
    <reaction evidence="30">
        <text>L-seryl-[receptor-protein] + ATP = O-phospho-L-seryl-[receptor-protein] + ADP + H(+)</text>
        <dbReference type="Rhea" id="RHEA:18673"/>
        <dbReference type="Rhea" id="RHEA-COMP:11022"/>
        <dbReference type="Rhea" id="RHEA-COMP:11023"/>
        <dbReference type="ChEBI" id="CHEBI:15378"/>
        <dbReference type="ChEBI" id="CHEBI:29999"/>
        <dbReference type="ChEBI" id="CHEBI:30616"/>
        <dbReference type="ChEBI" id="CHEBI:83421"/>
        <dbReference type="ChEBI" id="CHEBI:456216"/>
        <dbReference type="EC" id="2.7.11.30"/>
    </reaction>
</comment>
<evidence type="ECO:0000256" key="1">
    <source>
        <dbReference type="ARBA" id="ARBA00001936"/>
    </source>
</evidence>
<keyword evidence="9" id="KW-0723">Serine/threonine-protein kinase</keyword>
<dbReference type="PROSITE" id="PS50011">
    <property type="entry name" value="PROTEIN_KINASE_DOM"/>
    <property type="match status" value="1"/>
</dbReference>
<evidence type="ECO:0000256" key="14">
    <source>
        <dbReference type="ARBA" id="ARBA00022703"/>
    </source>
</evidence>
<keyword evidence="16 33" id="KW-0732">Signal</keyword>
<keyword evidence="14" id="KW-0053">Apoptosis</keyword>
<keyword evidence="8" id="KW-1003">Cell membrane</keyword>
<proteinExistence type="inferred from homology"/>
<dbReference type="Pfam" id="PF08917">
    <property type="entry name" value="ecTbetaR2"/>
    <property type="match status" value="1"/>
</dbReference>
<evidence type="ECO:0000256" key="10">
    <source>
        <dbReference type="ARBA" id="ARBA00022553"/>
    </source>
</evidence>
<dbReference type="InterPro" id="IPR000719">
    <property type="entry name" value="Prot_kinase_dom"/>
</dbReference>
<evidence type="ECO:0000256" key="17">
    <source>
        <dbReference type="ARBA" id="ARBA00022741"/>
    </source>
</evidence>
<keyword evidence="19" id="KW-0221">Differentiation</keyword>
<evidence type="ECO:0000256" key="6">
    <source>
        <dbReference type="ARBA" id="ARBA00012401"/>
    </source>
</evidence>
<dbReference type="FunFam" id="2.10.60.10:FF:000009">
    <property type="entry name" value="TGF-beta receptor type-2"/>
    <property type="match status" value="1"/>
</dbReference>
<evidence type="ECO:0000256" key="25">
    <source>
        <dbReference type="ARBA" id="ARBA00023170"/>
    </source>
</evidence>
<sequence>MAQYWLSLLCWGTFLISSAVMDRSGVDGMHPLYNPIRIPQLCKFCDVEASDCKGTGTCESNCSITSICAHAEEICVAIWRKSDDNNTIETLCHNPSEPLYGIMVENYNNTKCEIKKRMSNRGPFHICSCNAEECNDILMFTLPIFIVTVSVLPYFLIRFLWWIFNYIFILTFYIQYQTSIRLNKCPASDSQVGTARYMAPEVLESRINLENIESFKQTDVYSMALVLWEITSRCNAIGEVKDYEPPFGSKVREHPCVESMKDNVLRDRGRPEIPSSWMKHQGVAAVCTTINECWDHDPEARLTAQCVAERFNEMDDDLDKLSTCSSSEEKIPEDCSVSVSDDK</sequence>
<dbReference type="GO" id="GO:0046872">
    <property type="term" value="F:metal ion binding"/>
    <property type="evidence" value="ECO:0007669"/>
    <property type="project" value="UniProtKB-KW"/>
</dbReference>
<dbReference type="GO" id="GO:0005886">
    <property type="term" value="C:plasma membrane"/>
    <property type="evidence" value="ECO:0007669"/>
    <property type="project" value="UniProtKB-SubCell"/>
</dbReference>
<keyword evidence="13 32" id="KW-0812">Transmembrane</keyword>
<evidence type="ECO:0000256" key="30">
    <source>
        <dbReference type="ARBA" id="ARBA00047681"/>
    </source>
</evidence>
<evidence type="ECO:0000256" key="32">
    <source>
        <dbReference type="SAM" id="Phobius"/>
    </source>
</evidence>
<evidence type="ECO:0000313" key="36">
    <source>
        <dbReference type="Proteomes" id="UP000472260"/>
    </source>
</evidence>
<evidence type="ECO:0000256" key="33">
    <source>
        <dbReference type="SAM" id="SignalP"/>
    </source>
</evidence>
<keyword evidence="10" id="KW-0597">Phosphoprotein</keyword>
<keyword evidence="36" id="KW-1185">Reference proteome</keyword>
<evidence type="ECO:0000256" key="28">
    <source>
        <dbReference type="ARBA" id="ARBA00032053"/>
    </source>
</evidence>
<dbReference type="Ensembl" id="ENSSANT00000075984.1">
    <property type="protein sequence ID" value="ENSSANP00000071470.1"/>
    <property type="gene ID" value="ENSSANG00000035666.1"/>
</dbReference>
<keyword evidence="17" id="KW-0547">Nucleotide-binding</keyword>
<evidence type="ECO:0000256" key="15">
    <source>
        <dbReference type="ARBA" id="ARBA00022723"/>
    </source>
</evidence>
<dbReference type="Gene3D" id="2.10.60.10">
    <property type="entry name" value="CD59"/>
    <property type="match status" value="1"/>
</dbReference>
<dbReference type="GO" id="GO:0045121">
    <property type="term" value="C:membrane raft"/>
    <property type="evidence" value="ECO:0007669"/>
    <property type="project" value="UniProtKB-SubCell"/>
</dbReference>
<accession>A0A671QMX0</accession>
<dbReference type="PANTHER" id="PTHR23255">
    <property type="entry name" value="TRANSFORMING GROWTH FACTOR-BETA RECEPTOR TYPE I AND II"/>
    <property type="match status" value="1"/>
</dbReference>
<evidence type="ECO:0000256" key="9">
    <source>
        <dbReference type="ARBA" id="ARBA00022527"/>
    </source>
</evidence>
<feature type="transmembrane region" description="Helical" evidence="32">
    <location>
        <begin position="137"/>
        <end position="154"/>
    </location>
</feature>
<comment type="subcellular location">
    <subcellularLocation>
        <location evidence="3">Cell membrane</location>
        <topology evidence="3">Single-pass type I membrane protein</topology>
    </subcellularLocation>
    <subcellularLocation>
        <location evidence="4">Membrane raft</location>
    </subcellularLocation>
</comment>
<keyword evidence="23 32" id="KW-0472">Membrane</keyword>
<keyword evidence="12" id="KW-0808">Transferase</keyword>
<name>A0A671QMX0_9TELE</name>
<evidence type="ECO:0000256" key="12">
    <source>
        <dbReference type="ARBA" id="ARBA00022679"/>
    </source>
</evidence>
<evidence type="ECO:0000256" key="22">
    <source>
        <dbReference type="ARBA" id="ARBA00022989"/>
    </source>
</evidence>